<dbReference type="Proteomes" id="UP000035682">
    <property type="component" value="Unplaced"/>
</dbReference>
<dbReference type="GO" id="GO:0030246">
    <property type="term" value="F:carbohydrate binding"/>
    <property type="evidence" value="ECO:0007669"/>
    <property type="project" value="UniProtKB-KW"/>
</dbReference>
<dbReference type="SMART" id="SM00034">
    <property type="entry name" value="CLECT"/>
    <property type="match status" value="1"/>
</dbReference>
<evidence type="ECO:0000313" key="2">
    <source>
        <dbReference type="EMBL" id="CEF62757.1"/>
    </source>
</evidence>
<evidence type="ECO:0000313" key="3">
    <source>
        <dbReference type="Proteomes" id="UP000035682"/>
    </source>
</evidence>
<accession>A0A090L3U6</accession>
<keyword evidence="2" id="KW-0430">Lectin</keyword>
<dbReference type="RefSeq" id="XP_024501959.1">
    <property type="nucleotide sequence ID" value="XM_024647931.1"/>
</dbReference>
<evidence type="ECO:0000313" key="4">
    <source>
        <dbReference type="WBParaSite" id="SRAE_1000102700.1"/>
    </source>
</evidence>
<dbReference type="EMBL" id="LN609528">
    <property type="protein sequence ID" value="CEF62757.1"/>
    <property type="molecule type" value="Genomic_DNA"/>
</dbReference>
<dbReference type="GeneID" id="36375122"/>
<dbReference type="InterPro" id="IPR001304">
    <property type="entry name" value="C-type_lectin-like"/>
</dbReference>
<evidence type="ECO:0000259" key="1">
    <source>
        <dbReference type="PROSITE" id="PS50041"/>
    </source>
</evidence>
<dbReference type="CTD" id="36375122"/>
<reference evidence="2 3" key="1">
    <citation type="submission" date="2014-09" db="EMBL/GenBank/DDBJ databases">
        <authorList>
            <person name="Martin A.A."/>
        </authorList>
    </citation>
    <scope>NUCLEOTIDE SEQUENCE</scope>
    <source>
        <strain evidence="3">ED321</strain>
        <strain evidence="2">ED321 Heterogonic</strain>
    </source>
</reference>
<dbReference type="WBParaSite" id="SRAE_1000102700.1">
    <property type="protein sequence ID" value="SRAE_1000102700.1"/>
    <property type="gene ID" value="WBGene00257627"/>
</dbReference>
<dbReference type="SUPFAM" id="SSF56436">
    <property type="entry name" value="C-type lectin-like"/>
    <property type="match status" value="1"/>
</dbReference>
<reference evidence="4" key="2">
    <citation type="submission" date="2020-12" db="UniProtKB">
        <authorList>
            <consortium name="WormBaseParasite"/>
        </authorList>
    </citation>
    <scope>IDENTIFICATION</scope>
</reference>
<dbReference type="PROSITE" id="PS50041">
    <property type="entry name" value="C_TYPE_LECTIN_2"/>
    <property type="match status" value="1"/>
</dbReference>
<organism evidence="2">
    <name type="scientific">Strongyloides ratti</name>
    <name type="common">Parasitic roundworm</name>
    <dbReference type="NCBI Taxonomy" id="34506"/>
    <lineage>
        <taxon>Eukaryota</taxon>
        <taxon>Metazoa</taxon>
        <taxon>Ecdysozoa</taxon>
        <taxon>Nematoda</taxon>
        <taxon>Chromadorea</taxon>
        <taxon>Rhabditida</taxon>
        <taxon>Tylenchina</taxon>
        <taxon>Panagrolaimomorpha</taxon>
        <taxon>Strongyloidoidea</taxon>
        <taxon>Strongyloididae</taxon>
        <taxon>Strongyloides</taxon>
    </lineage>
</organism>
<evidence type="ECO:0000313" key="5">
    <source>
        <dbReference type="WormBase" id="SRAE_1000102700"/>
    </source>
</evidence>
<dbReference type="Pfam" id="PF00059">
    <property type="entry name" value="Lectin_C"/>
    <property type="match status" value="1"/>
</dbReference>
<dbReference type="WormBase" id="SRAE_1000102700">
    <property type="protein sequence ID" value="SRP12343"/>
    <property type="gene ID" value="WBGene00257627"/>
</dbReference>
<keyword evidence="3" id="KW-1185">Reference proteome</keyword>
<dbReference type="CDD" id="cd00037">
    <property type="entry name" value="CLECT"/>
    <property type="match status" value="1"/>
</dbReference>
<feature type="domain" description="C-type lectin" evidence="1">
    <location>
        <begin position="682"/>
        <end position="795"/>
    </location>
</feature>
<sequence length="799" mass="93594">MKVGQNLSFIEIMETGLLRKNILKWVPTFEDIQNLTKTCKIINFYIKNDIIRKKMFWYKDERSVTMKVKDGFQNDLAVLSMNDIDFSPKECNLDILDTASNFNGEVVASSNCIFVKIENMIQYYRGEKDNLFFKMLVDAIDLNFQTRKNATILDFTSNSPDNSSMILYALCYMQHENIKRIKIQKSALMSDCSGNDIILDNIFEGFPNLNELVIFGNVTKNDYFKLLENEKILHYILKDLSKKNDPTIVLTSTYNTYQTFILYNHMFIKLAKKYNVKIKCNLINLLPLSNNKGSGFYSIERCPYFVPMGKHITSIANDIKSSRVFFNIMKNMQGLENLEMLIISLRFSDLKKGLQRMKIFDFDNLSLKNCKYLKRVILYFEGYKEKRNDLRIPIFYNNLKFLASLMPSCVERFDLINGFELTNEITETISKFMPNIKLLITYDVSYKDSTCLNAFKNLQAFISYDYYNIDIPKSVKFLAILQRVSLTDCVDESLNQKVLSTYSKRFKKSLQTTKGDYIFFNDILQWDIVISEPCAGLPGYFMAINRKCYKIYHEHLDKYLMKQFCEMDEGILSGFITDSDIHAFIQLLNAYFKNIKLKYIDRGFFCYKNSDNCFLNTGHDLKIENEIEFLTNEFPCRGVMNRENFKFYCISFGDLDDVIFGCEKDYLYIKNCTNHIQYKKYGDGNCYTLLENISFTKKTAEMMCREHSGTLPMINYDFENLVLNQLFREIGSPFWLGFSCPTKDPSTCKWSTNEMLKYARIDNLNLTKDNLCGYMENQNIWGADKCNTRKKVVCQIRNI</sequence>
<dbReference type="InterPro" id="IPR016187">
    <property type="entry name" value="CTDL_fold"/>
</dbReference>
<proteinExistence type="predicted"/>
<dbReference type="InterPro" id="IPR016186">
    <property type="entry name" value="C-type_lectin-like/link_sf"/>
</dbReference>
<gene>
    <name evidence="2 4 5" type="ORF">SRAE_1000102700</name>
</gene>
<name>A0A090L3U6_STRRB</name>
<dbReference type="AlphaFoldDB" id="A0A090L3U6"/>
<protein>
    <submittedName>
        <fullName evidence="2 4">C-type lectin domain and C-type lectin-like domain and C-type lectin fold domain-containing protein</fullName>
    </submittedName>
</protein>
<dbReference type="Gene3D" id="3.10.100.10">
    <property type="entry name" value="Mannose-Binding Protein A, subunit A"/>
    <property type="match status" value="1"/>
</dbReference>